<dbReference type="EMBL" id="CAJJDM010000014">
    <property type="protein sequence ID" value="CAD8051325.1"/>
    <property type="molecule type" value="Genomic_DNA"/>
</dbReference>
<dbReference type="AlphaFoldDB" id="A0A8S1KCF5"/>
<evidence type="ECO:0000313" key="2">
    <source>
        <dbReference type="EMBL" id="CAD8051325.1"/>
    </source>
</evidence>
<keyword evidence="1" id="KW-1133">Transmembrane helix</keyword>
<gene>
    <name evidence="2" type="ORF">PPRIM_AZ9-3.1.T0180040</name>
</gene>
<proteinExistence type="predicted"/>
<evidence type="ECO:0000313" key="3">
    <source>
        <dbReference type="Proteomes" id="UP000688137"/>
    </source>
</evidence>
<comment type="caution">
    <text evidence="2">The sequence shown here is derived from an EMBL/GenBank/DDBJ whole genome shotgun (WGS) entry which is preliminary data.</text>
</comment>
<sequence>MDKNFQNYLTLLPIGINIVIGGLSKKSRILIFTIIIGIQIFIFLATKPPSCHQIECPKIEKNNERILFYEKYNIQDDDLNLLRSEHFQQGYIINAFNFQLGVFLIFFPLFYQEQYEKIINSVLYVILAIFSIEASFLLSTEIIKIPLFNLTYFELFSFIRIQEISLILIVRELCSFFNKTNVDILRESIILQKKNMNHKESLNLNQIEACLWQLEEKPQESFFSTKYTRYFIGIFGIYQMFL</sequence>
<accession>A0A8S1KCF5</accession>
<name>A0A8S1KCF5_PARPR</name>
<feature type="transmembrane region" description="Helical" evidence="1">
    <location>
        <begin position="91"/>
        <end position="111"/>
    </location>
</feature>
<feature type="transmembrane region" description="Helical" evidence="1">
    <location>
        <begin position="6"/>
        <end position="24"/>
    </location>
</feature>
<dbReference type="Proteomes" id="UP000688137">
    <property type="component" value="Unassembled WGS sequence"/>
</dbReference>
<protein>
    <recommendedName>
        <fullName evidence="4">Transmembrane protein</fullName>
    </recommendedName>
</protein>
<organism evidence="2 3">
    <name type="scientific">Paramecium primaurelia</name>
    <dbReference type="NCBI Taxonomy" id="5886"/>
    <lineage>
        <taxon>Eukaryota</taxon>
        <taxon>Sar</taxon>
        <taxon>Alveolata</taxon>
        <taxon>Ciliophora</taxon>
        <taxon>Intramacronucleata</taxon>
        <taxon>Oligohymenophorea</taxon>
        <taxon>Peniculida</taxon>
        <taxon>Parameciidae</taxon>
        <taxon>Paramecium</taxon>
    </lineage>
</organism>
<keyword evidence="1" id="KW-0472">Membrane</keyword>
<evidence type="ECO:0000256" key="1">
    <source>
        <dbReference type="SAM" id="Phobius"/>
    </source>
</evidence>
<dbReference type="OMA" id="RYFIGIF"/>
<reference evidence="2" key="1">
    <citation type="submission" date="2021-01" db="EMBL/GenBank/DDBJ databases">
        <authorList>
            <consortium name="Genoscope - CEA"/>
            <person name="William W."/>
        </authorList>
    </citation>
    <scope>NUCLEOTIDE SEQUENCE</scope>
</reference>
<keyword evidence="1" id="KW-0812">Transmembrane</keyword>
<feature type="transmembrane region" description="Helical" evidence="1">
    <location>
        <begin position="29"/>
        <end position="45"/>
    </location>
</feature>
<evidence type="ECO:0008006" key="4">
    <source>
        <dbReference type="Google" id="ProtNLM"/>
    </source>
</evidence>
<feature type="transmembrane region" description="Helical" evidence="1">
    <location>
        <begin position="118"/>
        <end position="138"/>
    </location>
</feature>
<keyword evidence="3" id="KW-1185">Reference proteome</keyword>